<evidence type="ECO:0000256" key="6">
    <source>
        <dbReference type="ARBA" id="ARBA00023098"/>
    </source>
</evidence>
<evidence type="ECO:0000256" key="2">
    <source>
        <dbReference type="ARBA" id="ARBA00022516"/>
    </source>
</evidence>
<keyword evidence="4 10" id="KW-0812">Transmembrane</keyword>
<dbReference type="PANTHER" id="PTHR30309">
    <property type="entry name" value="INNER MEMBRANE PROTEIN YGIH"/>
    <property type="match status" value="1"/>
</dbReference>
<dbReference type="GO" id="GO:0008654">
    <property type="term" value="P:phospholipid biosynthetic process"/>
    <property type="evidence" value="ECO:0007669"/>
    <property type="project" value="UniProtKB-KW"/>
</dbReference>
<dbReference type="InterPro" id="IPR003811">
    <property type="entry name" value="G3P_acylTferase_PlsY"/>
</dbReference>
<evidence type="ECO:0000256" key="9">
    <source>
        <dbReference type="ARBA" id="ARBA00023264"/>
    </source>
</evidence>
<keyword evidence="7 10" id="KW-0472">Membrane</keyword>
<keyword evidence="2" id="KW-0444">Lipid biosynthesis</keyword>
<dbReference type="GO" id="GO:0005886">
    <property type="term" value="C:plasma membrane"/>
    <property type="evidence" value="ECO:0007669"/>
    <property type="project" value="InterPro"/>
</dbReference>
<gene>
    <name evidence="11" type="ORF">METZ01_LOCUS929</name>
</gene>
<keyword evidence="9" id="KW-1208">Phospholipid metabolism</keyword>
<evidence type="ECO:0000256" key="8">
    <source>
        <dbReference type="ARBA" id="ARBA00023209"/>
    </source>
</evidence>
<dbReference type="AlphaFoldDB" id="A0A381N0P0"/>
<keyword evidence="5 10" id="KW-1133">Transmembrane helix</keyword>
<accession>A0A381N0P0</accession>
<evidence type="ECO:0000256" key="1">
    <source>
        <dbReference type="ARBA" id="ARBA00022475"/>
    </source>
</evidence>
<keyword evidence="8" id="KW-0594">Phospholipid biosynthesis</keyword>
<dbReference type="EMBL" id="UINC01000050">
    <property type="protein sequence ID" value="SUZ48075.1"/>
    <property type="molecule type" value="Genomic_DNA"/>
</dbReference>
<feature type="transmembrane region" description="Helical" evidence="10">
    <location>
        <begin position="110"/>
        <end position="131"/>
    </location>
</feature>
<sequence>MDIVALYIGSYLLGSFPTAYLIGRLVRGVDIRGYGSGNVGSANLYEHVGKRWVYPVAVVEVLVKGALPILVALYVLDIDRSSAYLIGPGLLVLAGNNWSVFLKLQGGRGIAVTGGTLLVLTPILAGVCAVISIGGWKLTKSSGIWVLVSLILLPLWAYLLHDDLNLVWYSLGLLVTVVLKRLSSNWTPFPGDISRKRVLLNRLVRDRDVSDRTEWVRRIPEDKTGATLLGD</sequence>
<dbReference type="SMART" id="SM01207">
    <property type="entry name" value="G3P_acyltransf"/>
    <property type="match status" value="1"/>
</dbReference>
<dbReference type="PANTHER" id="PTHR30309:SF0">
    <property type="entry name" value="GLYCEROL-3-PHOSPHATE ACYLTRANSFERASE-RELATED"/>
    <property type="match status" value="1"/>
</dbReference>
<dbReference type="HAMAP" id="MF_01043">
    <property type="entry name" value="PlsY"/>
    <property type="match status" value="1"/>
</dbReference>
<keyword evidence="6" id="KW-0443">Lipid metabolism</keyword>
<evidence type="ECO:0000256" key="3">
    <source>
        <dbReference type="ARBA" id="ARBA00022679"/>
    </source>
</evidence>
<name>A0A381N0P0_9ZZZZ</name>
<dbReference type="GO" id="GO:0043772">
    <property type="term" value="F:acyl-phosphate glycerol-3-phosphate acyltransferase activity"/>
    <property type="evidence" value="ECO:0007669"/>
    <property type="project" value="InterPro"/>
</dbReference>
<keyword evidence="3" id="KW-0808">Transferase</keyword>
<dbReference type="Pfam" id="PF02660">
    <property type="entry name" value="G3P_acyltransf"/>
    <property type="match status" value="1"/>
</dbReference>
<evidence type="ECO:0000256" key="7">
    <source>
        <dbReference type="ARBA" id="ARBA00023136"/>
    </source>
</evidence>
<protein>
    <submittedName>
        <fullName evidence="11">Uncharacterized protein</fullName>
    </submittedName>
</protein>
<feature type="transmembrane region" description="Helical" evidence="10">
    <location>
        <begin position="83"/>
        <end position="104"/>
    </location>
</feature>
<reference evidence="11" key="1">
    <citation type="submission" date="2018-05" db="EMBL/GenBank/DDBJ databases">
        <authorList>
            <person name="Lanie J.A."/>
            <person name="Ng W.-L."/>
            <person name="Kazmierczak K.M."/>
            <person name="Andrzejewski T.M."/>
            <person name="Davidsen T.M."/>
            <person name="Wayne K.J."/>
            <person name="Tettelin H."/>
            <person name="Glass J.I."/>
            <person name="Rusch D."/>
            <person name="Podicherti R."/>
            <person name="Tsui H.-C.T."/>
            <person name="Winkler M.E."/>
        </authorList>
    </citation>
    <scope>NUCLEOTIDE SEQUENCE</scope>
</reference>
<organism evidence="11">
    <name type="scientific">marine metagenome</name>
    <dbReference type="NCBI Taxonomy" id="408172"/>
    <lineage>
        <taxon>unclassified sequences</taxon>
        <taxon>metagenomes</taxon>
        <taxon>ecological metagenomes</taxon>
    </lineage>
</organism>
<feature type="transmembrane region" description="Helical" evidence="10">
    <location>
        <begin position="52"/>
        <end position="76"/>
    </location>
</feature>
<feature type="transmembrane region" description="Helical" evidence="10">
    <location>
        <begin position="143"/>
        <end position="160"/>
    </location>
</feature>
<proteinExistence type="inferred from homology"/>
<evidence type="ECO:0000313" key="11">
    <source>
        <dbReference type="EMBL" id="SUZ48075.1"/>
    </source>
</evidence>
<keyword evidence="1" id="KW-1003">Cell membrane</keyword>
<evidence type="ECO:0000256" key="10">
    <source>
        <dbReference type="SAM" id="Phobius"/>
    </source>
</evidence>
<evidence type="ECO:0000256" key="4">
    <source>
        <dbReference type="ARBA" id="ARBA00022692"/>
    </source>
</evidence>
<evidence type="ECO:0000256" key="5">
    <source>
        <dbReference type="ARBA" id="ARBA00022989"/>
    </source>
</evidence>